<gene>
    <name evidence="1" type="ORF">SCHPADRAFT_131208</name>
</gene>
<dbReference type="EMBL" id="KQ085897">
    <property type="protein sequence ID" value="KLO18125.1"/>
    <property type="molecule type" value="Genomic_DNA"/>
</dbReference>
<dbReference type="AlphaFoldDB" id="A0A0H2S1B8"/>
<organism evidence="1 2">
    <name type="scientific">Schizopora paradoxa</name>
    <dbReference type="NCBI Taxonomy" id="27342"/>
    <lineage>
        <taxon>Eukaryota</taxon>
        <taxon>Fungi</taxon>
        <taxon>Dikarya</taxon>
        <taxon>Basidiomycota</taxon>
        <taxon>Agaricomycotina</taxon>
        <taxon>Agaricomycetes</taxon>
        <taxon>Hymenochaetales</taxon>
        <taxon>Schizoporaceae</taxon>
        <taxon>Schizopora</taxon>
    </lineage>
</organism>
<evidence type="ECO:0000313" key="2">
    <source>
        <dbReference type="Proteomes" id="UP000053477"/>
    </source>
</evidence>
<accession>A0A0H2S1B8</accession>
<protein>
    <submittedName>
        <fullName evidence="1">Uncharacterized protein</fullName>
    </submittedName>
</protein>
<sequence>MVFPADPEASRALIKALGAPHTSEVRQIIQGRDVFDCFFSVASKWRPSYPLTKELRNWDLKVGTLVSDASTDNPKFLADADPSVLAQRSSSSWRFAYQPGKRPDYKQNRYGTWERTGKYNFVENKNLHGETVRISNELKSGQDNIVRVSFDELKLRDALKYLFSSWNTIANMNDVELYDVGIITLVEVYSYAEFEVVSPEGQDTELYFHINSKHVQNGWNASPWGHLSGQARCVGKMGSCASSAEPERGSEIASIDHDCFHIDKVYRQEMHGVRMHLSQSCRGIIYNLSKNEAAVARWAHDILGDCNDVH</sequence>
<keyword evidence="2" id="KW-1185">Reference proteome</keyword>
<name>A0A0H2S1B8_9AGAM</name>
<proteinExistence type="predicted"/>
<evidence type="ECO:0000313" key="1">
    <source>
        <dbReference type="EMBL" id="KLO18125.1"/>
    </source>
</evidence>
<reference evidence="1 2" key="1">
    <citation type="submission" date="2015-04" db="EMBL/GenBank/DDBJ databases">
        <title>Complete genome sequence of Schizopora paradoxa KUC8140, a cosmopolitan wood degrader in East Asia.</title>
        <authorList>
            <consortium name="DOE Joint Genome Institute"/>
            <person name="Min B."/>
            <person name="Park H."/>
            <person name="Jang Y."/>
            <person name="Kim J.-J."/>
            <person name="Kim K.H."/>
            <person name="Pangilinan J."/>
            <person name="Lipzen A."/>
            <person name="Riley R."/>
            <person name="Grigoriev I.V."/>
            <person name="Spatafora J.W."/>
            <person name="Choi I.-G."/>
        </authorList>
    </citation>
    <scope>NUCLEOTIDE SEQUENCE [LARGE SCALE GENOMIC DNA]</scope>
    <source>
        <strain evidence="1 2">KUC8140</strain>
    </source>
</reference>
<dbReference type="InParanoid" id="A0A0H2S1B8"/>
<dbReference type="Proteomes" id="UP000053477">
    <property type="component" value="Unassembled WGS sequence"/>
</dbReference>